<keyword evidence="3" id="KW-1185">Reference proteome</keyword>
<keyword evidence="1" id="KW-0732">Signal</keyword>
<evidence type="ECO:0000313" key="2">
    <source>
        <dbReference type="EMBL" id="KYN21941.1"/>
    </source>
</evidence>
<gene>
    <name evidence="2" type="ORF">ALC57_05679</name>
</gene>
<name>A0A151JAA4_9HYME</name>
<organism evidence="2 3">
    <name type="scientific">Trachymyrmex cornetzi</name>
    <dbReference type="NCBI Taxonomy" id="471704"/>
    <lineage>
        <taxon>Eukaryota</taxon>
        <taxon>Metazoa</taxon>
        <taxon>Ecdysozoa</taxon>
        <taxon>Arthropoda</taxon>
        <taxon>Hexapoda</taxon>
        <taxon>Insecta</taxon>
        <taxon>Pterygota</taxon>
        <taxon>Neoptera</taxon>
        <taxon>Endopterygota</taxon>
        <taxon>Hymenoptera</taxon>
        <taxon>Apocrita</taxon>
        <taxon>Aculeata</taxon>
        <taxon>Formicoidea</taxon>
        <taxon>Formicidae</taxon>
        <taxon>Myrmicinae</taxon>
        <taxon>Trachymyrmex</taxon>
    </lineage>
</organism>
<evidence type="ECO:0008006" key="4">
    <source>
        <dbReference type="Google" id="ProtNLM"/>
    </source>
</evidence>
<proteinExistence type="predicted"/>
<dbReference type="AlphaFoldDB" id="A0A151JAA4"/>
<dbReference type="Proteomes" id="UP000078492">
    <property type="component" value="Unassembled WGS sequence"/>
</dbReference>
<feature type="signal peptide" evidence="1">
    <location>
        <begin position="1"/>
        <end position="16"/>
    </location>
</feature>
<protein>
    <recommendedName>
        <fullName evidence="4">Secreted protein</fullName>
    </recommendedName>
</protein>
<evidence type="ECO:0000256" key="1">
    <source>
        <dbReference type="SAM" id="SignalP"/>
    </source>
</evidence>
<accession>A0A151JAA4</accession>
<evidence type="ECO:0000313" key="3">
    <source>
        <dbReference type="Proteomes" id="UP000078492"/>
    </source>
</evidence>
<sequence length="97" mass="10598">MRCAALLISTRNFVTALLTVAHRNFLRSSSILVIEELLGAIYSTPAGSVFSSHSISPRQSPRDANLYEHEISSRSRLIGSAMMRTTNGEIAPYQATS</sequence>
<dbReference type="EMBL" id="KQ979321">
    <property type="protein sequence ID" value="KYN21941.1"/>
    <property type="molecule type" value="Genomic_DNA"/>
</dbReference>
<reference evidence="2 3" key="1">
    <citation type="submission" date="2015-09" db="EMBL/GenBank/DDBJ databases">
        <title>Trachymyrmex cornetzi WGS genome.</title>
        <authorList>
            <person name="Nygaard S."/>
            <person name="Hu H."/>
            <person name="Boomsma J."/>
            <person name="Zhang G."/>
        </authorList>
    </citation>
    <scope>NUCLEOTIDE SEQUENCE [LARGE SCALE GENOMIC DNA]</scope>
    <source>
        <strain evidence="2">Tcor2-1</strain>
        <tissue evidence="2">Whole body</tissue>
    </source>
</reference>
<feature type="chain" id="PRO_5007582615" description="Secreted protein" evidence="1">
    <location>
        <begin position="17"/>
        <end position="97"/>
    </location>
</feature>